<keyword evidence="5" id="KW-1185">Reference proteome</keyword>
<dbReference type="OMA" id="AHEYCAT"/>
<evidence type="ECO:0008006" key="6">
    <source>
        <dbReference type="Google" id="ProtNLM"/>
    </source>
</evidence>
<dbReference type="InterPro" id="IPR047138">
    <property type="entry name" value="RHPN1_2"/>
</dbReference>
<dbReference type="SUPFAM" id="SSF50156">
    <property type="entry name" value="PDZ domain-like"/>
    <property type="match status" value="1"/>
</dbReference>
<dbReference type="InterPro" id="IPR001478">
    <property type="entry name" value="PDZ"/>
</dbReference>
<name>A0A401Q2G6_SCYTO</name>
<dbReference type="PROSITE" id="PS51180">
    <property type="entry name" value="BRO1"/>
    <property type="match status" value="1"/>
</dbReference>
<dbReference type="Pfam" id="PF03097">
    <property type="entry name" value="BRO1"/>
    <property type="match status" value="1"/>
</dbReference>
<evidence type="ECO:0000259" key="3">
    <source>
        <dbReference type="PROSITE" id="PS51180"/>
    </source>
</evidence>
<dbReference type="PANTHER" id="PTHR23031">
    <property type="entry name" value="RHOPHILIN"/>
    <property type="match status" value="1"/>
</dbReference>
<dbReference type="PROSITE" id="PS50106">
    <property type="entry name" value="PDZ"/>
    <property type="match status" value="1"/>
</dbReference>
<feature type="non-terminal residue" evidence="4">
    <location>
        <position position="1"/>
    </location>
</feature>
<dbReference type="GO" id="GO:0051497">
    <property type="term" value="P:negative regulation of stress fiber assembly"/>
    <property type="evidence" value="ECO:0007669"/>
    <property type="project" value="TreeGrafter"/>
</dbReference>
<dbReference type="SMART" id="SM00228">
    <property type="entry name" value="PDZ"/>
    <property type="match status" value="1"/>
</dbReference>
<evidence type="ECO:0000259" key="2">
    <source>
        <dbReference type="PROSITE" id="PS50106"/>
    </source>
</evidence>
<dbReference type="Gene3D" id="2.30.42.10">
    <property type="match status" value="1"/>
</dbReference>
<dbReference type="STRING" id="75743.A0A401Q2G6"/>
<dbReference type="Pfam" id="PF17820">
    <property type="entry name" value="PDZ_6"/>
    <property type="match status" value="1"/>
</dbReference>
<feature type="compositionally biased region" description="Polar residues" evidence="1">
    <location>
        <begin position="405"/>
        <end position="416"/>
    </location>
</feature>
<protein>
    <recommendedName>
        <fullName evidence="6">PDZ domain-containing protein</fullName>
    </recommendedName>
</protein>
<dbReference type="AlphaFoldDB" id="A0A401Q2G6"/>
<dbReference type="InterPro" id="IPR036034">
    <property type="entry name" value="PDZ_sf"/>
</dbReference>
<proteinExistence type="predicted"/>
<accession>A0A401Q2G6</accession>
<dbReference type="InterPro" id="IPR038499">
    <property type="entry name" value="BRO1_sf"/>
</dbReference>
<evidence type="ECO:0000313" key="4">
    <source>
        <dbReference type="EMBL" id="GCB79556.1"/>
    </source>
</evidence>
<evidence type="ECO:0000256" key="1">
    <source>
        <dbReference type="SAM" id="MobiDB-lite"/>
    </source>
</evidence>
<dbReference type="InterPro" id="IPR004328">
    <property type="entry name" value="BRO1_dom"/>
</dbReference>
<dbReference type="Proteomes" id="UP000288216">
    <property type="component" value="Unassembled WGS sequence"/>
</dbReference>
<dbReference type="CDD" id="cd06712">
    <property type="entry name" value="PDZ_rhophilin-like"/>
    <property type="match status" value="1"/>
</dbReference>
<dbReference type="Gene3D" id="1.25.40.280">
    <property type="entry name" value="alix/aip1 like domains"/>
    <property type="match status" value="1"/>
</dbReference>
<dbReference type="PANTHER" id="PTHR23031:SF5">
    <property type="entry name" value="RHOPHILIN-2-RELATED"/>
    <property type="match status" value="1"/>
</dbReference>
<gene>
    <name evidence="4" type="ORF">scyTo_0016974</name>
</gene>
<organism evidence="4 5">
    <name type="scientific">Scyliorhinus torazame</name>
    <name type="common">Cloudy catshark</name>
    <name type="synonym">Catulus torazame</name>
    <dbReference type="NCBI Taxonomy" id="75743"/>
    <lineage>
        <taxon>Eukaryota</taxon>
        <taxon>Metazoa</taxon>
        <taxon>Chordata</taxon>
        <taxon>Craniata</taxon>
        <taxon>Vertebrata</taxon>
        <taxon>Chondrichthyes</taxon>
        <taxon>Elasmobranchii</taxon>
        <taxon>Galeomorphii</taxon>
        <taxon>Galeoidea</taxon>
        <taxon>Carcharhiniformes</taxon>
        <taxon>Scyliorhinidae</taxon>
        <taxon>Scyliorhinus</taxon>
    </lineage>
</organism>
<evidence type="ECO:0000313" key="5">
    <source>
        <dbReference type="Proteomes" id="UP000288216"/>
    </source>
</evidence>
<dbReference type="InterPro" id="IPR041489">
    <property type="entry name" value="PDZ_6"/>
</dbReference>
<comment type="caution">
    <text evidence="4">The sequence shown here is derived from an EMBL/GenBank/DDBJ whole genome shotgun (WGS) entry which is preliminary data.</text>
</comment>
<feature type="domain" description="BRO1" evidence="3">
    <location>
        <begin position="1"/>
        <end position="206"/>
    </location>
</feature>
<dbReference type="EMBL" id="BFAA01010681">
    <property type="protein sequence ID" value="GCB79556.1"/>
    <property type="molecule type" value="Genomic_DNA"/>
</dbReference>
<feature type="domain" description="PDZ" evidence="2">
    <location>
        <begin position="261"/>
        <end position="325"/>
    </location>
</feature>
<dbReference type="OrthoDB" id="64867at2759"/>
<sequence>VLSHLKESFTHTPSFDMSPSMQNMLIRLMLAQAQECAFEKMVLPGIRNQYFSLLKVAQEATKVSDVYNLINQSITQAPIKEHVPPAWFYTVQVKLQHYRALAHYFVAVAMLDHQLNSKDDVDQQEMLLSQLYDAMPDGLAPLSILRSKEERKRVGKAHLRKAVMGHEEAVRVQSLCRSLRKIEILQEILRVSHKRSLNKYAEHEQEDDFDMMAAPNIIAKSDQKIEIVKPEFSKVKVVDFFHDLGPISVFSAKQKWTAPRKICLMPGDQDQGFTLEGESAVQVTSLDPASHAARSGLRDGDIIVSVAGRDCKWNSVTELIKMLKEMPENGLDIQVISPQGLETVQLPKCATYSGGLPKTYSLTCLTLDDVQSRKGKKVVKKLSFLNWGSKNTKKMASTVSLPSAVESTPQQVSESTAHFPDALDGSSLY</sequence>
<reference evidence="4 5" key="1">
    <citation type="journal article" date="2018" name="Nat. Ecol. Evol.">
        <title>Shark genomes provide insights into elasmobranch evolution and the origin of vertebrates.</title>
        <authorList>
            <person name="Hara Y"/>
            <person name="Yamaguchi K"/>
            <person name="Onimaru K"/>
            <person name="Kadota M"/>
            <person name="Koyanagi M"/>
            <person name="Keeley SD"/>
            <person name="Tatsumi K"/>
            <person name="Tanaka K"/>
            <person name="Motone F"/>
            <person name="Kageyama Y"/>
            <person name="Nozu R"/>
            <person name="Adachi N"/>
            <person name="Nishimura O"/>
            <person name="Nakagawa R"/>
            <person name="Tanegashima C"/>
            <person name="Kiyatake I"/>
            <person name="Matsumoto R"/>
            <person name="Murakumo K"/>
            <person name="Nishida K"/>
            <person name="Terakita A"/>
            <person name="Kuratani S"/>
            <person name="Sato K"/>
            <person name="Hyodo S Kuraku.S."/>
        </authorList>
    </citation>
    <scope>NUCLEOTIDE SEQUENCE [LARGE SCALE GENOMIC DNA]</scope>
</reference>
<dbReference type="SMART" id="SM01041">
    <property type="entry name" value="BRO1"/>
    <property type="match status" value="1"/>
</dbReference>
<feature type="region of interest" description="Disordered" evidence="1">
    <location>
        <begin position="405"/>
        <end position="429"/>
    </location>
</feature>